<name>A0AAW0UI42_SCYPA</name>
<feature type="compositionally biased region" description="Basic and acidic residues" evidence="1">
    <location>
        <begin position="1"/>
        <end position="14"/>
    </location>
</feature>
<dbReference type="EMBL" id="JARAKH010000011">
    <property type="protein sequence ID" value="KAK8399339.1"/>
    <property type="molecule type" value="Genomic_DNA"/>
</dbReference>
<organism evidence="2 3">
    <name type="scientific">Scylla paramamosain</name>
    <name type="common">Mud crab</name>
    <dbReference type="NCBI Taxonomy" id="85552"/>
    <lineage>
        <taxon>Eukaryota</taxon>
        <taxon>Metazoa</taxon>
        <taxon>Ecdysozoa</taxon>
        <taxon>Arthropoda</taxon>
        <taxon>Crustacea</taxon>
        <taxon>Multicrustacea</taxon>
        <taxon>Malacostraca</taxon>
        <taxon>Eumalacostraca</taxon>
        <taxon>Eucarida</taxon>
        <taxon>Decapoda</taxon>
        <taxon>Pleocyemata</taxon>
        <taxon>Brachyura</taxon>
        <taxon>Eubrachyura</taxon>
        <taxon>Portunoidea</taxon>
        <taxon>Portunidae</taxon>
        <taxon>Portuninae</taxon>
        <taxon>Scylla</taxon>
    </lineage>
</organism>
<dbReference type="Proteomes" id="UP001487740">
    <property type="component" value="Unassembled WGS sequence"/>
</dbReference>
<protein>
    <submittedName>
        <fullName evidence="2">Uncharacterized protein</fullName>
    </submittedName>
</protein>
<evidence type="ECO:0000256" key="1">
    <source>
        <dbReference type="SAM" id="MobiDB-lite"/>
    </source>
</evidence>
<keyword evidence="3" id="KW-1185">Reference proteome</keyword>
<evidence type="ECO:0000313" key="3">
    <source>
        <dbReference type="Proteomes" id="UP001487740"/>
    </source>
</evidence>
<dbReference type="AlphaFoldDB" id="A0AAW0UI42"/>
<proteinExistence type="predicted"/>
<accession>A0AAW0UI42</accession>
<sequence>MWQVSRGEENEEVGKAGGVLPSSESQRGGEGSNRSLEDRSPHLTFSTIKVLVVRYGLCPSRPFTVISCFGTRLAIAEENLSRTIQNATKIKTGMN</sequence>
<gene>
    <name evidence="2" type="ORF">O3P69_003455</name>
</gene>
<comment type="caution">
    <text evidence="2">The sequence shown here is derived from an EMBL/GenBank/DDBJ whole genome shotgun (WGS) entry which is preliminary data.</text>
</comment>
<feature type="region of interest" description="Disordered" evidence="1">
    <location>
        <begin position="1"/>
        <end position="39"/>
    </location>
</feature>
<evidence type="ECO:0000313" key="2">
    <source>
        <dbReference type="EMBL" id="KAK8399339.1"/>
    </source>
</evidence>
<reference evidence="2 3" key="1">
    <citation type="submission" date="2023-03" db="EMBL/GenBank/DDBJ databases">
        <title>High-quality genome of Scylla paramamosain provides insights in environmental adaptation.</title>
        <authorList>
            <person name="Zhang L."/>
        </authorList>
    </citation>
    <scope>NUCLEOTIDE SEQUENCE [LARGE SCALE GENOMIC DNA]</scope>
    <source>
        <strain evidence="2">LZ_2023a</strain>
        <tissue evidence="2">Muscle</tissue>
    </source>
</reference>